<organism evidence="1 2">
    <name type="scientific">Candidatus Magnetobacterium bavaricum</name>
    <dbReference type="NCBI Taxonomy" id="29290"/>
    <lineage>
        <taxon>Bacteria</taxon>
        <taxon>Pseudomonadati</taxon>
        <taxon>Nitrospirota</taxon>
        <taxon>Thermodesulfovibrionia</taxon>
        <taxon>Thermodesulfovibrionales</taxon>
        <taxon>Candidatus Magnetobacteriaceae</taxon>
        <taxon>Candidatus Magnetobacterium</taxon>
    </lineage>
</organism>
<reference evidence="1 2" key="1">
    <citation type="submission" date="2015-02" db="EMBL/GenBank/DDBJ databases">
        <title>Single-cell genomics of uncultivated deep-branching MTB reveals a conserved set of magnetosome genes.</title>
        <authorList>
            <person name="Kolinko S."/>
            <person name="Richter M."/>
            <person name="Glockner F.O."/>
            <person name="Brachmann A."/>
            <person name="Schuler D."/>
        </authorList>
    </citation>
    <scope>NUCLEOTIDE SEQUENCE [LARGE SCALE GENOMIC DNA]</scope>
    <source>
        <strain evidence="1">TM-1</strain>
    </source>
</reference>
<sequence length="51" mass="5659">MADGLSEIETPNNNDELSDSDYDEFFKLAGIMDSGLGDLAENHDNYLYGNK</sequence>
<comment type="caution">
    <text evidence="1">The sequence shown here is derived from an EMBL/GenBank/DDBJ whole genome shotgun (WGS) entry which is preliminary data.</text>
</comment>
<accession>A0A0F3GLR0</accession>
<dbReference type="Proteomes" id="UP000033423">
    <property type="component" value="Unassembled WGS sequence"/>
</dbReference>
<protein>
    <submittedName>
        <fullName evidence="1">Uncharacterized protein</fullName>
    </submittedName>
</protein>
<gene>
    <name evidence="1" type="ORF">MBAV_004954</name>
</gene>
<dbReference type="AlphaFoldDB" id="A0A0F3GLR0"/>
<dbReference type="EMBL" id="LACI01002145">
    <property type="protein sequence ID" value="KJU82850.1"/>
    <property type="molecule type" value="Genomic_DNA"/>
</dbReference>
<evidence type="ECO:0000313" key="1">
    <source>
        <dbReference type="EMBL" id="KJU82850.1"/>
    </source>
</evidence>
<keyword evidence="2" id="KW-1185">Reference proteome</keyword>
<evidence type="ECO:0000313" key="2">
    <source>
        <dbReference type="Proteomes" id="UP000033423"/>
    </source>
</evidence>
<proteinExistence type="predicted"/>
<name>A0A0F3GLR0_9BACT</name>